<evidence type="ECO:0000313" key="4">
    <source>
        <dbReference type="Proteomes" id="UP000005238"/>
    </source>
</evidence>
<evidence type="ECO:0000256" key="1">
    <source>
        <dbReference type="SAM" id="MobiDB-lite"/>
    </source>
</evidence>
<sequence>MLACALHSGLCSLLASLVGRNDFFCDWLFIKILERRENIAVFPTMVLTRAQAAAAQDDVEIDGDIDDGKIHDTADDGEIGAAGDDAKKEVDRCINALKSKESQSSDDAVRQEGASAEQPEDSQ</sequence>
<dbReference type="AlphaFoldDB" id="H3GDT0"/>
<dbReference type="EMBL" id="DS566001">
    <property type="status" value="NOT_ANNOTATED_CDS"/>
    <property type="molecule type" value="Genomic_DNA"/>
</dbReference>
<evidence type="ECO:0000313" key="3">
    <source>
        <dbReference type="EnsemblProtists" id="Phyra73742"/>
    </source>
</evidence>
<dbReference type="InParanoid" id="H3GDT0"/>
<protein>
    <submittedName>
        <fullName evidence="3">Uncharacterized protein</fullName>
    </submittedName>
</protein>
<keyword evidence="4" id="KW-1185">Reference proteome</keyword>
<feature type="region of interest" description="Disordered" evidence="1">
    <location>
        <begin position="98"/>
        <end position="123"/>
    </location>
</feature>
<dbReference type="Proteomes" id="UP000005238">
    <property type="component" value="Unassembled WGS sequence"/>
</dbReference>
<organism evidence="3 4">
    <name type="scientific">Phytophthora ramorum</name>
    <name type="common">Sudden oak death agent</name>
    <dbReference type="NCBI Taxonomy" id="164328"/>
    <lineage>
        <taxon>Eukaryota</taxon>
        <taxon>Sar</taxon>
        <taxon>Stramenopiles</taxon>
        <taxon>Oomycota</taxon>
        <taxon>Peronosporomycetes</taxon>
        <taxon>Peronosporales</taxon>
        <taxon>Peronosporaceae</taxon>
        <taxon>Phytophthora</taxon>
    </lineage>
</organism>
<reference evidence="3" key="2">
    <citation type="submission" date="2015-06" db="UniProtKB">
        <authorList>
            <consortium name="EnsemblProtists"/>
        </authorList>
    </citation>
    <scope>IDENTIFICATION</scope>
    <source>
        <strain evidence="3">Pr102</strain>
    </source>
</reference>
<name>H3GDT0_PHYRM</name>
<reference evidence="4" key="1">
    <citation type="journal article" date="2006" name="Science">
        <title>Phytophthora genome sequences uncover evolutionary origins and mechanisms of pathogenesis.</title>
        <authorList>
            <person name="Tyler B.M."/>
            <person name="Tripathy S."/>
            <person name="Zhang X."/>
            <person name="Dehal P."/>
            <person name="Jiang R.H."/>
            <person name="Aerts A."/>
            <person name="Arredondo F.D."/>
            <person name="Baxter L."/>
            <person name="Bensasson D."/>
            <person name="Beynon J.L."/>
            <person name="Chapman J."/>
            <person name="Damasceno C.M."/>
            <person name="Dorrance A.E."/>
            <person name="Dou D."/>
            <person name="Dickerman A.W."/>
            <person name="Dubchak I.L."/>
            <person name="Garbelotto M."/>
            <person name="Gijzen M."/>
            <person name="Gordon S.G."/>
            <person name="Govers F."/>
            <person name="Grunwald N.J."/>
            <person name="Huang W."/>
            <person name="Ivors K.L."/>
            <person name="Jones R.W."/>
            <person name="Kamoun S."/>
            <person name="Krampis K."/>
            <person name="Lamour K.H."/>
            <person name="Lee M.K."/>
            <person name="McDonald W.H."/>
            <person name="Medina M."/>
            <person name="Meijer H.J."/>
            <person name="Nordberg E.K."/>
            <person name="Maclean D.J."/>
            <person name="Ospina-Giraldo M.D."/>
            <person name="Morris P.F."/>
            <person name="Phuntumart V."/>
            <person name="Putnam N.H."/>
            <person name="Rash S."/>
            <person name="Rose J.K."/>
            <person name="Sakihama Y."/>
            <person name="Salamov A.A."/>
            <person name="Savidor A."/>
            <person name="Scheuring C.F."/>
            <person name="Smith B.M."/>
            <person name="Sobral B.W."/>
            <person name="Terry A."/>
            <person name="Torto-Alalibo T.A."/>
            <person name="Win J."/>
            <person name="Xu Z."/>
            <person name="Zhang H."/>
            <person name="Grigoriev I.V."/>
            <person name="Rokhsar D.S."/>
            <person name="Boore J.L."/>
        </authorList>
    </citation>
    <scope>NUCLEOTIDE SEQUENCE [LARGE SCALE GENOMIC DNA]</scope>
    <source>
        <strain evidence="4">Pr102</strain>
    </source>
</reference>
<feature type="compositionally biased region" description="Basic and acidic residues" evidence="1">
    <location>
        <begin position="98"/>
        <end position="110"/>
    </location>
</feature>
<feature type="region of interest" description="Disordered" evidence="1">
    <location>
        <begin position="63"/>
        <end position="85"/>
    </location>
</feature>
<dbReference type="HOGENOM" id="CLU_2019799_0_0_1"/>
<feature type="chain" id="PRO_5003585369" evidence="2">
    <location>
        <begin position="20"/>
        <end position="123"/>
    </location>
</feature>
<proteinExistence type="predicted"/>
<dbReference type="EnsemblProtists" id="Phyra73742">
    <property type="protein sequence ID" value="Phyra73742"/>
    <property type="gene ID" value="Phyra73742"/>
</dbReference>
<accession>H3GDT0</accession>
<evidence type="ECO:0000256" key="2">
    <source>
        <dbReference type="SAM" id="SignalP"/>
    </source>
</evidence>
<feature type="signal peptide" evidence="2">
    <location>
        <begin position="1"/>
        <end position="19"/>
    </location>
</feature>
<keyword evidence="2" id="KW-0732">Signal</keyword>